<dbReference type="AlphaFoldDB" id="A0AAV4VGM7"/>
<dbReference type="GO" id="GO:0015279">
    <property type="term" value="F:store-operated calcium channel activity"/>
    <property type="evidence" value="ECO:0007669"/>
    <property type="project" value="TreeGrafter"/>
</dbReference>
<keyword evidence="2" id="KW-0406">Ion transport</keyword>
<gene>
    <name evidence="5" type="primary">Trpgamma</name>
    <name evidence="5" type="ORF">CEXT_690701</name>
</gene>
<keyword evidence="5" id="KW-0675">Receptor</keyword>
<comment type="caution">
    <text evidence="5">The sequence shown here is derived from an EMBL/GenBank/DDBJ whole genome shotgun (WGS) entry which is preliminary data.</text>
</comment>
<evidence type="ECO:0000256" key="3">
    <source>
        <dbReference type="ARBA" id="ARBA00023303"/>
    </source>
</evidence>
<dbReference type="GO" id="GO:0005886">
    <property type="term" value="C:plasma membrane"/>
    <property type="evidence" value="ECO:0007669"/>
    <property type="project" value="TreeGrafter"/>
</dbReference>
<protein>
    <submittedName>
        <fullName evidence="5">Transient receptor potential-gamma protein</fullName>
    </submittedName>
</protein>
<keyword evidence="1" id="KW-0813">Transport</keyword>
<dbReference type="GO" id="GO:0051480">
    <property type="term" value="P:regulation of cytosolic calcium ion concentration"/>
    <property type="evidence" value="ECO:0007669"/>
    <property type="project" value="TreeGrafter"/>
</dbReference>
<evidence type="ECO:0000313" key="6">
    <source>
        <dbReference type="Proteomes" id="UP001054945"/>
    </source>
</evidence>
<dbReference type="GO" id="GO:0034703">
    <property type="term" value="C:cation channel complex"/>
    <property type="evidence" value="ECO:0007669"/>
    <property type="project" value="TreeGrafter"/>
</dbReference>
<name>A0AAV4VGM7_CAEEX</name>
<dbReference type="Proteomes" id="UP001054945">
    <property type="component" value="Unassembled WGS sequence"/>
</dbReference>
<keyword evidence="4" id="KW-1133">Transmembrane helix</keyword>
<reference evidence="5 6" key="1">
    <citation type="submission" date="2021-06" db="EMBL/GenBank/DDBJ databases">
        <title>Caerostris extrusa draft genome.</title>
        <authorList>
            <person name="Kono N."/>
            <person name="Arakawa K."/>
        </authorList>
    </citation>
    <scope>NUCLEOTIDE SEQUENCE [LARGE SCALE GENOMIC DNA]</scope>
</reference>
<keyword evidence="3" id="KW-0407">Ion channel</keyword>
<keyword evidence="4" id="KW-0472">Membrane</keyword>
<evidence type="ECO:0000256" key="4">
    <source>
        <dbReference type="SAM" id="Phobius"/>
    </source>
</evidence>
<feature type="transmembrane region" description="Helical" evidence="4">
    <location>
        <begin position="176"/>
        <end position="197"/>
    </location>
</feature>
<evidence type="ECO:0000256" key="2">
    <source>
        <dbReference type="ARBA" id="ARBA00023065"/>
    </source>
</evidence>
<evidence type="ECO:0000256" key="1">
    <source>
        <dbReference type="ARBA" id="ARBA00022448"/>
    </source>
</evidence>
<dbReference type="EMBL" id="BPLR01014414">
    <property type="protein sequence ID" value="GIY68640.1"/>
    <property type="molecule type" value="Genomic_DNA"/>
</dbReference>
<keyword evidence="4" id="KW-0812">Transmembrane</keyword>
<dbReference type="PANTHER" id="PTHR10117:SF54">
    <property type="entry name" value="TRANSIENT RECEPTOR POTENTIAL-GAMMA PROTEIN"/>
    <property type="match status" value="1"/>
</dbReference>
<dbReference type="PANTHER" id="PTHR10117">
    <property type="entry name" value="TRANSIENT RECEPTOR POTENTIAL CHANNEL"/>
    <property type="match status" value="1"/>
</dbReference>
<organism evidence="5 6">
    <name type="scientific">Caerostris extrusa</name>
    <name type="common">Bark spider</name>
    <name type="synonym">Caerostris bankana</name>
    <dbReference type="NCBI Taxonomy" id="172846"/>
    <lineage>
        <taxon>Eukaryota</taxon>
        <taxon>Metazoa</taxon>
        <taxon>Ecdysozoa</taxon>
        <taxon>Arthropoda</taxon>
        <taxon>Chelicerata</taxon>
        <taxon>Arachnida</taxon>
        <taxon>Araneae</taxon>
        <taxon>Araneomorphae</taxon>
        <taxon>Entelegynae</taxon>
        <taxon>Araneoidea</taxon>
        <taxon>Araneidae</taxon>
        <taxon>Caerostris</taxon>
    </lineage>
</organism>
<dbReference type="GO" id="GO:0070679">
    <property type="term" value="F:inositol 1,4,5 trisphosphate binding"/>
    <property type="evidence" value="ECO:0007669"/>
    <property type="project" value="TreeGrafter"/>
</dbReference>
<accession>A0AAV4VGM7</accession>
<evidence type="ECO:0000313" key="5">
    <source>
        <dbReference type="EMBL" id="GIY68640.1"/>
    </source>
</evidence>
<proteinExistence type="predicted"/>
<dbReference type="InterPro" id="IPR002153">
    <property type="entry name" value="TRPC_channel"/>
</dbReference>
<keyword evidence="6" id="KW-1185">Reference proteome</keyword>
<sequence>MVMMCHIKDGESPLSLKILLANATSIWSEHLLHLSSFFLNSTEELTLNRFIILILAELRLKCEEYATALLDHTRTSYELEVMLNYDPNGPIYEKGERMKLERLKLAIICKQKTFVAHPNVQQLLAAVWYEGSPGFRRKGPVGQLLDISKMATMFPVYSMAYMMAPSSSLGQTMKKPFTKFIVHSSAYCCFLMLLIMASQRVETLVMEWIGTDYFLQKSSK</sequence>